<dbReference type="EMBL" id="JACLAW010000005">
    <property type="protein sequence ID" value="MBC2665482.1"/>
    <property type="molecule type" value="Genomic_DNA"/>
</dbReference>
<dbReference type="SUPFAM" id="SSF51445">
    <property type="entry name" value="(Trans)glycosidases"/>
    <property type="match status" value="1"/>
</dbReference>
<gene>
    <name evidence="5" type="ORF">H7F51_08105</name>
</gene>
<dbReference type="PANTHER" id="PTHR10353:SF36">
    <property type="entry name" value="LP05116P"/>
    <property type="match status" value="1"/>
</dbReference>
<accession>A0A7X1FSE4</accession>
<proteinExistence type="inferred from homology"/>
<evidence type="ECO:0000256" key="1">
    <source>
        <dbReference type="ARBA" id="ARBA00010838"/>
    </source>
</evidence>
<keyword evidence="6" id="KW-1185">Reference proteome</keyword>
<keyword evidence="3" id="KW-0326">Glycosidase</keyword>
<protein>
    <submittedName>
        <fullName evidence="5">Glycoside hydrolase family 1 protein</fullName>
    </submittedName>
</protein>
<dbReference type="Proteomes" id="UP000566813">
    <property type="component" value="Unassembled WGS sequence"/>
</dbReference>
<evidence type="ECO:0000256" key="2">
    <source>
        <dbReference type="ARBA" id="ARBA00022801"/>
    </source>
</evidence>
<dbReference type="PRINTS" id="PR00131">
    <property type="entry name" value="GLHYDRLASE1"/>
</dbReference>
<dbReference type="Pfam" id="PF00232">
    <property type="entry name" value="Glyco_hydro_1"/>
    <property type="match status" value="2"/>
</dbReference>
<dbReference type="AlphaFoldDB" id="A0A7X1FSE4"/>
<evidence type="ECO:0000313" key="6">
    <source>
        <dbReference type="Proteomes" id="UP000566813"/>
    </source>
</evidence>
<evidence type="ECO:0000256" key="3">
    <source>
        <dbReference type="ARBA" id="ARBA00023295"/>
    </source>
</evidence>
<dbReference type="GO" id="GO:0005829">
    <property type="term" value="C:cytosol"/>
    <property type="evidence" value="ECO:0007669"/>
    <property type="project" value="TreeGrafter"/>
</dbReference>
<evidence type="ECO:0000256" key="4">
    <source>
        <dbReference type="RuleBase" id="RU003690"/>
    </source>
</evidence>
<keyword evidence="2 5" id="KW-0378">Hydrolase</keyword>
<dbReference type="GO" id="GO:0008422">
    <property type="term" value="F:beta-glucosidase activity"/>
    <property type="evidence" value="ECO:0007669"/>
    <property type="project" value="TreeGrafter"/>
</dbReference>
<dbReference type="InterPro" id="IPR001360">
    <property type="entry name" value="Glyco_hydro_1"/>
</dbReference>
<reference evidence="5 6" key="1">
    <citation type="submission" date="2020-08" db="EMBL/GenBank/DDBJ databases">
        <title>The genome sequence of type strain Novosphingobium flavum NBRC 111647.</title>
        <authorList>
            <person name="Liu Y."/>
        </authorList>
    </citation>
    <scope>NUCLEOTIDE SEQUENCE [LARGE SCALE GENOMIC DNA]</scope>
    <source>
        <strain evidence="5 6">NBRC 111647</strain>
    </source>
</reference>
<comment type="caution">
    <text evidence="5">The sequence shown here is derived from an EMBL/GenBank/DDBJ whole genome shotgun (WGS) entry which is preliminary data.</text>
</comment>
<dbReference type="PROSITE" id="PS51318">
    <property type="entry name" value="TAT"/>
    <property type="match status" value="1"/>
</dbReference>
<dbReference type="PANTHER" id="PTHR10353">
    <property type="entry name" value="GLYCOSYL HYDROLASE"/>
    <property type="match status" value="1"/>
</dbReference>
<name>A0A7X1FSE4_9SPHN</name>
<sequence length="442" mass="48169">MIDRRNLLAAGALTGIGAMAGAAPRRMARPAPVDPRFPQGFLWGAATAGHQVEGQNVNSDVWFAEHVTPTVYAEPSGDAANSFNLWPTDMDLVRSLGLNTYRFSLEWARIEPAPSEFSLAMLDHYKAMIEGCRARGLNPVVTFNHFACPRWFAARGGWSNPQAPELFARYCDRAARHLAAGIAYALTLNEPNLAGVLQELLPGNLLEADKAMTAAAARALGVDHFEAGNNLSIRDPAATQAGLLRAHKLGRAAIKAVRPDLPVGVSLAMLDEQAVGRNSLRDAKRERYYGPWLRAVRGDDFVGVQNYERSVWTDKGKLPPPPGARTNMMGAEVYPPSLAGVVRYAHAVTGRPVLVTEHGVGTDDDTIRQWLIPEALAELKRAMAEGVPVLGYIHWSLVDNFEWVFGYRIHFGLCSLDRATFARTPKPSAHLLGRIARANALG</sequence>
<dbReference type="RefSeq" id="WP_185663737.1">
    <property type="nucleotide sequence ID" value="NZ_JACLAW010000005.1"/>
</dbReference>
<dbReference type="GO" id="GO:0016052">
    <property type="term" value="P:carbohydrate catabolic process"/>
    <property type="evidence" value="ECO:0007669"/>
    <property type="project" value="TreeGrafter"/>
</dbReference>
<comment type="similarity">
    <text evidence="1 4">Belongs to the glycosyl hydrolase 1 family.</text>
</comment>
<evidence type="ECO:0000313" key="5">
    <source>
        <dbReference type="EMBL" id="MBC2665482.1"/>
    </source>
</evidence>
<dbReference type="Gene3D" id="3.20.20.80">
    <property type="entry name" value="Glycosidases"/>
    <property type="match status" value="1"/>
</dbReference>
<dbReference type="InterPro" id="IPR017853">
    <property type="entry name" value="GH"/>
</dbReference>
<organism evidence="5 6">
    <name type="scientific">Novosphingobium flavum</name>
    <dbReference type="NCBI Taxonomy" id="1778672"/>
    <lineage>
        <taxon>Bacteria</taxon>
        <taxon>Pseudomonadati</taxon>
        <taxon>Pseudomonadota</taxon>
        <taxon>Alphaproteobacteria</taxon>
        <taxon>Sphingomonadales</taxon>
        <taxon>Sphingomonadaceae</taxon>
        <taxon>Novosphingobium</taxon>
    </lineage>
</organism>
<dbReference type="InterPro" id="IPR006311">
    <property type="entry name" value="TAT_signal"/>
</dbReference>